<evidence type="ECO:0000313" key="7">
    <source>
        <dbReference type="Proteomes" id="UP001516400"/>
    </source>
</evidence>
<evidence type="ECO:0000256" key="1">
    <source>
        <dbReference type="ARBA" id="ARBA00022723"/>
    </source>
</evidence>
<dbReference type="PANTHER" id="PTHR28069:SF2">
    <property type="entry name" value="GH20023P"/>
    <property type="match status" value="1"/>
</dbReference>
<evidence type="ECO:0000256" key="2">
    <source>
        <dbReference type="ARBA" id="ARBA00022771"/>
    </source>
</evidence>
<dbReference type="SUPFAM" id="SSF144232">
    <property type="entry name" value="HIT/MYND zinc finger-like"/>
    <property type="match status" value="2"/>
</dbReference>
<reference evidence="6 7" key="1">
    <citation type="journal article" date="2021" name="BMC Biol.">
        <title>Horizontally acquired antibacterial genes associated with adaptive radiation of ladybird beetles.</title>
        <authorList>
            <person name="Li H.S."/>
            <person name="Tang X.F."/>
            <person name="Huang Y.H."/>
            <person name="Xu Z.Y."/>
            <person name="Chen M.L."/>
            <person name="Du X.Y."/>
            <person name="Qiu B.Y."/>
            <person name="Chen P.T."/>
            <person name="Zhang W."/>
            <person name="Slipinski A."/>
            <person name="Escalona H.E."/>
            <person name="Waterhouse R.M."/>
            <person name="Zwick A."/>
            <person name="Pang H."/>
        </authorList>
    </citation>
    <scope>NUCLEOTIDE SEQUENCE [LARGE SCALE GENOMIC DNA]</scope>
    <source>
        <strain evidence="6">SYSU2018</strain>
    </source>
</reference>
<name>A0ABD2NW02_9CUCU</name>
<dbReference type="Gene3D" id="6.10.140.2220">
    <property type="match status" value="1"/>
</dbReference>
<dbReference type="Proteomes" id="UP001516400">
    <property type="component" value="Unassembled WGS sequence"/>
</dbReference>
<evidence type="ECO:0000256" key="4">
    <source>
        <dbReference type="PROSITE-ProRule" id="PRU00134"/>
    </source>
</evidence>
<comment type="caution">
    <text evidence="6">The sequence shown here is derived from an EMBL/GenBank/DDBJ whole genome shotgun (WGS) entry which is preliminary data.</text>
</comment>
<dbReference type="Pfam" id="PF20179">
    <property type="entry name" value="MSS51_C"/>
    <property type="match status" value="1"/>
</dbReference>
<accession>A0ABD2NW02</accession>
<gene>
    <name evidence="6" type="ORF">HHI36_006101</name>
</gene>
<organism evidence="6 7">
    <name type="scientific">Cryptolaemus montrouzieri</name>
    <dbReference type="NCBI Taxonomy" id="559131"/>
    <lineage>
        <taxon>Eukaryota</taxon>
        <taxon>Metazoa</taxon>
        <taxon>Ecdysozoa</taxon>
        <taxon>Arthropoda</taxon>
        <taxon>Hexapoda</taxon>
        <taxon>Insecta</taxon>
        <taxon>Pterygota</taxon>
        <taxon>Neoptera</taxon>
        <taxon>Endopterygota</taxon>
        <taxon>Coleoptera</taxon>
        <taxon>Polyphaga</taxon>
        <taxon>Cucujiformia</taxon>
        <taxon>Coccinelloidea</taxon>
        <taxon>Coccinellidae</taxon>
        <taxon>Scymninae</taxon>
        <taxon>Scymnini</taxon>
        <taxon>Cryptolaemus</taxon>
    </lineage>
</organism>
<keyword evidence="3" id="KW-0862">Zinc</keyword>
<proteinExistence type="predicted"/>
<dbReference type="InterPro" id="IPR002893">
    <property type="entry name" value="Znf_MYND"/>
</dbReference>
<evidence type="ECO:0000259" key="5">
    <source>
        <dbReference type="PROSITE" id="PS50865"/>
    </source>
</evidence>
<evidence type="ECO:0000313" key="6">
    <source>
        <dbReference type="EMBL" id="KAL3282943.1"/>
    </source>
</evidence>
<sequence>MDWLMELDATEAVRYRLHLFIRSQQYYGNSCTRCFLSKPLKKCASCKVVSYCSRKHQVEDWKLHKLDCSALKNLSRRFSNVRHKSFESFSEYRDTLAMELKRFHKREMLTEYERSICELPWVCSVCYSKDSLNFECEKCKAVVYCSLEHKQDDEGHKAECQRLEFSRIFDSFPYENGFKWERTDFVFEKVPTHIQFLPKDMDELSCLIQKQIKSPKGIHEMISYYIHNDFYSVSATILYALERIGLIDRRVFTRKPSMTEEERRDRLADRVVNNMLYSMGNIKTLKMEPAMIIHFVAVDEYEVTLNWITFVGLFTHWLLNIDYPKLIFIGPALKYCDEPDFDALTIRSGYQCYKRAYKDIVNSLEKPDMVILLDYRNGKKDFDEFDDTSSRRALFKHKGVPLIVTASKQDQLEHFVNKQSDLSYVEVLADVHKNPFADSRPRRIWDEKCLSTCVKNDYIAILTRN</sequence>
<dbReference type="PROSITE" id="PS01360">
    <property type="entry name" value="ZF_MYND_1"/>
    <property type="match status" value="2"/>
</dbReference>
<evidence type="ECO:0000256" key="3">
    <source>
        <dbReference type="ARBA" id="ARBA00022833"/>
    </source>
</evidence>
<dbReference type="PANTHER" id="PTHR28069">
    <property type="entry name" value="GH20023P"/>
    <property type="match status" value="1"/>
</dbReference>
<dbReference type="InterPro" id="IPR046824">
    <property type="entry name" value="Mss51-like_C"/>
</dbReference>
<dbReference type="GO" id="GO:0008270">
    <property type="term" value="F:zinc ion binding"/>
    <property type="evidence" value="ECO:0007669"/>
    <property type="project" value="UniProtKB-KW"/>
</dbReference>
<dbReference type="PROSITE" id="PS50865">
    <property type="entry name" value="ZF_MYND_2"/>
    <property type="match status" value="1"/>
</dbReference>
<dbReference type="EMBL" id="JABFTP020000144">
    <property type="protein sequence ID" value="KAL3282943.1"/>
    <property type="molecule type" value="Genomic_DNA"/>
</dbReference>
<feature type="domain" description="MYND-type" evidence="5">
    <location>
        <begin position="31"/>
        <end position="68"/>
    </location>
</feature>
<dbReference type="Pfam" id="PF01753">
    <property type="entry name" value="zf-MYND"/>
    <property type="match status" value="1"/>
</dbReference>
<keyword evidence="1" id="KW-0479">Metal-binding</keyword>
<protein>
    <recommendedName>
        <fullName evidence="5">MYND-type domain-containing protein</fullName>
    </recommendedName>
</protein>
<keyword evidence="2 4" id="KW-0863">Zinc-finger</keyword>
<dbReference type="AlphaFoldDB" id="A0ABD2NW02"/>
<keyword evidence="7" id="KW-1185">Reference proteome</keyword>